<sequence length="184" mass="20274">MHKALALPALCLALASPAHAQEVTYEYTDMETCPRVVEKVELKPGEDEAPEGDDPPIECRGPGGEYSLVESYNLFDYFRDIRMKGDPNFSVSLRPSKATCPAARFGPKLEWRMKGGKPFAVIQRVTCYAVDERDGVSKHGKKLGEYLVVKGLKGYTSIDGEVPTKTKDANDKARAIADAGRQKH</sequence>
<feature type="signal peptide" evidence="2">
    <location>
        <begin position="1"/>
        <end position="20"/>
    </location>
</feature>
<evidence type="ECO:0000313" key="3">
    <source>
        <dbReference type="EMBL" id="ATB44157.1"/>
    </source>
</evidence>
<protein>
    <recommendedName>
        <fullName evidence="5">Lipoprotein</fullName>
    </recommendedName>
</protein>
<dbReference type="RefSeq" id="WP_095991478.1">
    <property type="nucleotide sequence ID" value="NZ_CP022098.1"/>
</dbReference>
<name>A0A250JL05_9BACT</name>
<dbReference type="AlphaFoldDB" id="A0A250JL05"/>
<keyword evidence="2" id="KW-0732">Signal</keyword>
<dbReference type="KEGG" id="cfus:CYFUS_009639"/>
<evidence type="ECO:0000256" key="1">
    <source>
        <dbReference type="SAM" id="MobiDB-lite"/>
    </source>
</evidence>
<dbReference type="EMBL" id="CP022098">
    <property type="protein sequence ID" value="ATB44157.1"/>
    <property type="molecule type" value="Genomic_DNA"/>
</dbReference>
<evidence type="ECO:0008006" key="5">
    <source>
        <dbReference type="Google" id="ProtNLM"/>
    </source>
</evidence>
<dbReference type="Proteomes" id="UP000217257">
    <property type="component" value="Chromosome"/>
</dbReference>
<accession>A0A250JL05</accession>
<organism evidence="3 4">
    <name type="scientific">Cystobacter fuscus</name>
    <dbReference type="NCBI Taxonomy" id="43"/>
    <lineage>
        <taxon>Bacteria</taxon>
        <taxon>Pseudomonadati</taxon>
        <taxon>Myxococcota</taxon>
        <taxon>Myxococcia</taxon>
        <taxon>Myxococcales</taxon>
        <taxon>Cystobacterineae</taxon>
        <taxon>Archangiaceae</taxon>
        <taxon>Cystobacter</taxon>
    </lineage>
</organism>
<feature type="compositionally biased region" description="Basic and acidic residues" evidence="1">
    <location>
        <begin position="163"/>
        <end position="175"/>
    </location>
</feature>
<evidence type="ECO:0000313" key="4">
    <source>
        <dbReference type="Proteomes" id="UP000217257"/>
    </source>
</evidence>
<gene>
    <name evidence="3" type="ORF">CYFUS_009639</name>
</gene>
<proteinExistence type="predicted"/>
<reference evidence="3 4" key="1">
    <citation type="submission" date="2017-06" db="EMBL/GenBank/DDBJ databases">
        <title>Sequencing and comparative analysis of myxobacterial genomes.</title>
        <authorList>
            <person name="Rupp O."/>
            <person name="Goesmann A."/>
            <person name="Sogaard-Andersen L."/>
        </authorList>
    </citation>
    <scope>NUCLEOTIDE SEQUENCE [LARGE SCALE GENOMIC DNA]</scope>
    <source>
        <strain evidence="3 4">DSM 52655</strain>
    </source>
</reference>
<feature type="region of interest" description="Disordered" evidence="1">
    <location>
        <begin position="163"/>
        <end position="184"/>
    </location>
</feature>
<evidence type="ECO:0000256" key="2">
    <source>
        <dbReference type="SAM" id="SignalP"/>
    </source>
</evidence>
<feature type="chain" id="PRO_5012603243" description="Lipoprotein" evidence="2">
    <location>
        <begin position="21"/>
        <end position="184"/>
    </location>
</feature>